<gene>
    <name evidence="18" type="primary">LOC109683342</name>
</gene>
<feature type="compositionally biased region" description="Basic residues" evidence="15">
    <location>
        <begin position="381"/>
        <end position="391"/>
    </location>
</feature>
<evidence type="ECO:0000256" key="7">
    <source>
        <dbReference type="ARBA" id="ARBA00022725"/>
    </source>
</evidence>
<dbReference type="SUPFAM" id="SSF81321">
    <property type="entry name" value="Family A G protein-coupled receptor-like"/>
    <property type="match status" value="1"/>
</dbReference>
<feature type="transmembrane region" description="Helical" evidence="16">
    <location>
        <begin position="197"/>
        <end position="225"/>
    </location>
</feature>
<evidence type="ECO:0000256" key="11">
    <source>
        <dbReference type="ARBA" id="ARBA00023170"/>
    </source>
</evidence>
<keyword evidence="11 14" id="KW-0675">Receptor</keyword>
<dbReference type="Gene3D" id="1.20.1070.10">
    <property type="entry name" value="Rhodopsin 7-helix transmembrane proteins"/>
    <property type="match status" value="1"/>
</dbReference>
<dbReference type="InterPro" id="IPR000276">
    <property type="entry name" value="GPCR_Rhodpsn"/>
</dbReference>
<dbReference type="PRINTS" id="PR00237">
    <property type="entry name" value="GPCRRHODOPSN"/>
</dbReference>
<name>A0A8B7U658_CASCN</name>
<feature type="compositionally biased region" description="Low complexity" evidence="15">
    <location>
        <begin position="408"/>
        <end position="417"/>
    </location>
</feature>
<evidence type="ECO:0000256" key="3">
    <source>
        <dbReference type="ARBA" id="ARBA00010663"/>
    </source>
</evidence>
<dbReference type="Pfam" id="PF13853">
    <property type="entry name" value="7tm_4"/>
    <property type="match status" value="1"/>
</dbReference>
<feature type="compositionally biased region" description="Basic residues" evidence="15">
    <location>
        <begin position="305"/>
        <end position="314"/>
    </location>
</feature>
<keyword evidence="10 16" id="KW-0472">Membrane</keyword>
<dbReference type="InterPro" id="IPR000725">
    <property type="entry name" value="Olfact_rcpt"/>
</dbReference>
<keyword evidence="12" id="KW-0325">Glycoprotein</keyword>
<feature type="compositionally biased region" description="Pro residues" evidence="15">
    <location>
        <begin position="348"/>
        <end position="357"/>
    </location>
</feature>
<evidence type="ECO:0000256" key="5">
    <source>
        <dbReference type="ARBA" id="ARBA00022606"/>
    </source>
</evidence>
<feature type="transmembrane region" description="Helical" evidence="16">
    <location>
        <begin position="27"/>
        <end position="48"/>
    </location>
</feature>
<dbReference type="GO" id="GO:0004930">
    <property type="term" value="F:G protein-coupled receptor activity"/>
    <property type="evidence" value="ECO:0007669"/>
    <property type="project" value="UniProtKB-KW"/>
</dbReference>
<feature type="compositionally biased region" description="Pro residues" evidence="15">
    <location>
        <begin position="579"/>
        <end position="597"/>
    </location>
</feature>
<keyword evidence="7" id="KW-0552">Olfaction</keyword>
<comment type="function">
    <text evidence="1">Odorant receptor.</text>
</comment>
<evidence type="ECO:0000256" key="6">
    <source>
        <dbReference type="ARBA" id="ARBA00022692"/>
    </source>
</evidence>
<evidence type="ECO:0000256" key="8">
    <source>
        <dbReference type="ARBA" id="ARBA00022989"/>
    </source>
</evidence>
<dbReference type="PRINTS" id="PR00245">
    <property type="entry name" value="OLFACTORYR"/>
</dbReference>
<evidence type="ECO:0000256" key="9">
    <source>
        <dbReference type="ARBA" id="ARBA00023040"/>
    </source>
</evidence>
<feature type="transmembrane region" description="Helical" evidence="16">
    <location>
        <begin position="237"/>
        <end position="261"/>
    </location>
</feature>
<comment type="similarity">
    <text evidence="3 14">Belongs to the G-protein coupled receptor 1 family.</text>
</comment>
<keyword evidence="4" id="KW-1003">Cell membrane</keyword>
<evidence type="ECO:0000256" key="14">
    <source>
        <dbReference type="RuleBase" id="RU000688"/>
    </source>
</evidence>
<keyword evidence="13 14" id="KW-0807">Transducer</keyword>
<keyword evidence="8 16" id="KW-1133">Transmembrane helix</keyword>
<evidence type="ECO:0000256" key="15">
    <source>
        <dbReference type="SAM" id="MobiDB-lite"/>
    </source>
</evidence>
<reference evidence="18" key="1">
    <citation type="submission" date="2025-08" db="UniProtKB">
        <authorList>
            <consortium name="RefSeq"/>
        </authorList>
    </citation>
    <scope>IDENTIFICATION</scope>
    <source>
        <tissue evidence="18">Leukocyte</tissue>
    </source>
</reference>
<dbReference type="PROSITE" id="PS50262">
    <property type="entry name" value="G_PROTEIN_RECEP_F1_2"/>
    <property type="match status" value="1"/>
</dbReference>
<keyword evidence="5" id="KW-0716">Sensory transduction</keyword>
<feature type="transmembrane region" description="Helical" evidence="16">
    <location>
        <begin position="273"/>
        <end position="292"/>
    </location>
</feature>
<feature type="transmembrane region" description="Helical" evidence="16">
    <location>
        <begin position="92"/>
        <end position="120"/>
    </location>
</feature>
<evidence type="ECO:0000256" key="4">
    <source>
        <dbReference type="ARBA" id="ARBA00022475"/>
    </source>
</evidence>
<evidence type="ECO:0000256" key="13">
    <source>
        <dbReference type="ARBA" id="ARBA00023224"/>
    </source>
</evidence>
<dbReference type="InterPro" id="IPR017452">
    <property type="entry name" value="GPCR_Rhodpsn_7TM"/>
</dbReference>
<dbReference type="KEGG" id="ccan:109683342"/>
<dbReference type="OrthoDB" id="9827863at2759"/>
<dbReference type="FunFam" id="1.10.1220.70:FF:000001">
    <property type="entry name" value="Olfactory receptor"/>
    <property type="match status" value="1"/>
</dbReference>
<dbReference type="GO" id="GO:0005886">
    <property type="term" value="C:plasma membrane"/>
    <property type="evidence" value="ECO:0007669"/>
    <property type="project" value="UniProtKB-SubCell"/>
</dbReference>
<dbReference type="RefSeq" id="XP_020014727.1">
    <property type="nucleotide sequence ID" value="XM_020159138.1"/>
</dbReference>
<dbReference type="FunFam" id="1.20.1070.10:FF:000003">
    <property type="entry name" value="Olfactory receptor"/>
    <property type="match status" value="1"/>
</dbReference>
<evidence type="ECO:0000313" key="18">
    <source>
        <dbReference type="RefSeq" id="XP_020014727.1"/>
    </source>
</evidence>
<feature type="region of interest" description="Disordered" evidence="15">
    <location>
        <begin position="305"/>
        <end position="597"/>
    </location>
</feature>
<proteinExistence type="inferred from homology"/>
<evidence type="ECO:0000256" key="12">
    <source>
        <dbReference type="ARBA" id="ARBA00023180"/>
    </source>
</evidence>
<feature type="domain" description="G-protein coupled receptors family 1 profile" evidence="17">
    <location>
        <begin position="41"/>
        <end position="290"/>
    </location>
</feature>
<comment type="subcellular location">
    <subcellularLocation>
        <location evidence="2">Cell membrane</location>
        <topology evidence="2">Multi-pass membrane protein</topology>
    </subcellularLocation>
</comment>
<keyword evidence="6 14" id="KW-0812">Transmembrane</keyword>
<sequence length="597" mass="64505">MEKNNLTVVSEFILMGITDRPELQTTLFGLFFIIYVSTVVGNLGMIILTMVDSRLKTPMYFFLRHLAFTDLGYSTAIEPKMLVNFIVDQNTISYAFCAAQLAFFFLFIGSELFILSAMSYDRYVAICKPLLYTVIMSQRVCWVLVTVPYLYCAFVSLLVTIKIFTLSFCGYNVINHFYCDSMPLLSLICSEAHDIELLIMIFAAFNLISSLLLVLVSYLLILIAVLKMSSAKGRCKAFSTCGSHLTVVIVFYATLISIYVQPKSSHSLDTDKVSSIFYTLIIPMLNPLIYSLRNKDVKCAIKRTGKHIGHRAGHPKGTERSPEKGQPPGSQRDPRGAPGGLTQVSSPPSLPLPPPRAGPAGGAGALGGRRRGAAAAAPRWDRRRRRQRRRASERGAGAESERGERGAVRGPQVPSSGPGVGGAGVPKFPSRGGDGMAREVPKVADSSLQNREGVPEVLGCRSGAETGAPEVPGRGLEGWRGGSPEFSDREQRGGRRLQSSGAGATGGGARAGVPEIGDLRLEEGEEGAPQVVHPDSGSERLGDRGSCGGRPAHDWLVSNFSRTRQERPEGPAFRGPRHPVTPSPRLGPGPSCRPSPT</sequence>
<evidence type="ECO:0000259" key="17">
    <source>
        <dbReference type="PROSITE" id="PS50262"/>
    </source>
</evidence>
<evidence type="ECO:0000256" key="10">
    <source>
        <dbReference type="ARBA" id="ARBA00023136"/>
    </source>
</evidence>
<feature type="transmembrane region" description="Helical" evidence="16">
    <location>
        <begin position="140"/>
        <end position="164"/>
    </location>
</feature>
<keyword evidence="9 14" id="KW-0297">G-protein coupled receptor</keyword>
<dbReference type="AlphaFoldDB" id="A0A8B7U658"/>
<dbReference type="GO" id="GO:0004984">
    <property type="term" value="F:olfactory receptor activity"/>
    <property type="evidence" value="ECO:0007669"/>
    <property type="project" value="InterPro"/>
</dbReference>
<evidence type="ECO:0000256" key="16">
    <source>
        <dbReference type="SAM" id="Phobius"/>
    </source>
</evidence>
<dbReference type="PANTHER" id="PTHR48018">
    <property type="entry name" value="OLFACTORY RECEPTOR"/>
    <property type="match status" value="1"/>
</dbReference>
<dbReference type="CDD" id="cd15413">
    <property type="entry name" value="7tmA_OR8K-like"/>
    <property type="match status" value="1"/>
</dbReference>
<accession>A0A8B7U658</accession>
<protein>
    <submittedName>
        <fullName evidence="18">Olfactory receptor 8K3-like</fullName>
    </submittedName>
</protein>
<evidence type="ECO:0000256" key="2">
    <source>
        <dbReference type="ARBA" id="ARBA00004651"/>
    </source>
</evidence>
<evidence type="ECO:0000256" key="1">
    <source>
        <dbReference type="ARBA" id="ARBA00002936"/>
    </source>
</evidence>
<organism evidence="18">
    <name type="scientific">Castor canadensis</name>
    <name type="common">American beaver</name>
    <dbReference type="NCBI Taxonomy" id="51338"/>
    <lineage>
        <taxon>Eukaryota</taxon>
        <taxon>Metazoa</taxon>
        <taxon>Chordata</taxon>
        <taxon>Craniata</taxon>
        <taxon>Vertebrata</taxon>
        <taxon>Euteleostomi</taxon>
        <taxon>Mammalia</taxon>
        <taxon>Eutheria</taxon>
        <taxon>Euarchontoglires</taxon>
        <taxon>Glires</taxon>
        <taxon>Rodentia</taxon>
        <taxon>Castorimorpha</taxon>
        <taxon>Castoridae</taxon>
        <taxon>Castor</taxon>
    </lineage>
</organism>
<dbReference type="PROSITE" id="PS00237">
    <property type="entry name" value="G_PROTEIN_RECEP_F1_1"/>
    <property type="match status" value="1"/>
</dbReference>